<accession>A0A543PY03</accession>
<dbReference type="AlphaFoldDB" id="A0A543PY03"/>
<name>A0A543PY03_9MICO</name>
<evidence type="ECO:0000313" key="1">
    <source>
        <dbReference type="EMBL" id="TQN48952.1"/>
    </source>
</evidence>
<dbReference type="Proteomes" id="UP000320085">
    <property type="component" value="Unassembled WGS sequence"/>
</dbReference>
<dbReference type="EMBL" id="VFQF01000001">
    <property type="protein sequence ID" value="TQN48952.1"/>
    <property type="molecule type" value="Genomic_DNA"/>
</dbReference>
<gene>
    <name evidence="1" type="ORF">FHX52_2107</name>
</gene>
<sequence length="329" mass="37033">MEPSRLPSDLMIRPFSRQEALARGVTPRRLRAQDLWTPTPGVRSVEVPLTLLERACAFAVAAPNDFAFARATAARLHGMPLPQCLEEDPSIHIVTRTADNRVRRGEVVGHRGLETRRVVEIAGLPVVSPADTWVDLGEYVGPGRPVGLDDIIAAGDAAANLERSVESLAVALRRRVRPRGKVTLDYALPQVRMGSRSAMETRSRLMVVRAGLPEPEMNLELYSPSGDWLGMGDLGWKEERVVGEYQGVEFHSRETDRRQNEVRRERIEEGDWRYLEIVSADVFEEMARAVKLREIAVTLGRSPHLLRLHEAGPQFFAPAKYERPRRRRS</sequence>
<protein>
    <submittedName>
        <fullName evidence="1">Uncharacterized protein</fullName>
    </submittedName>
</protein>
<proteinExistence type="predicted"/>
<comment type="caution">
    <text evidence="1">The sequence shown here is derived from an EMBL/GenBank/DDBJ whole genome shotgun (WGS) entry which is preliminary data.</text>
</comment>
<reference evidence="1 2" key="1">
    <citation type="submission" date="2019-06" db="EMBL/GenBank/DDBJ databases">
        <title>Sequencing the genomes of 1000 actinobacteria strains.</title>
        <authorList>
            <person name="Klenk H.-P."/>
        </authorList>
    </citation>
    <scope>NUCLEOTIDE SEQUENCE [LARGE SCALE GENOMIC DNA]</scope>
    <source>
        <strain evidence="1 2">DSM 21776</strain>
    </source>
</reference>
<organism evidence="1 2">
    <name type="scientific">Humibacillus xanthopallidus</name>
    <dbReference type="NCBI Taxonomy" id="412689"/>
    <lineage>
        <taxon>Bacteria</taxon>
        <taxon>Bacillati</taxon>
        <taxon>Actinomycetota</taxon>
        <taxon>Actinomycetes</taxon>
        <taxon>Micrococcales</taxon>
        <taxon>Intrasporangiaceae</taxon>
        <taxon>Humibacillus</taxon>
    </lineage>
</organism>
<evidence type="ECO:0000313" key="2">
    <source>
        <dbReference type="Proteomes" id="UP000320085"/>
    </source>
</evidence>